<keyword evidence="4" id="KW-1005">Bacterial flagellum biogenesis</keyword>
<dbReference type="PANTHER" id="PTHR34773:SF1">
    <property type="entry name" value="FLAGELLAR SECRETION CHAPERONE FLIS"/>
    <property type="match status" value="1"/>
</dbReference>
<dbReference type="Pfam" id="PF02561">
    <property type="entry name" value="FliS"/>
    <property type="match status" value="1"/>
</dbReference>
<dbReference type="AlphaFoldDB" id="A0A0A8JC76"/>
<dbReference type="PANTHER" id="PTHR34773">
    <property type="entry name" value="FLAGELLAR SECRETION CHAPERONE FLIS"/>
    <property type="match status" value="1"/>
</dbReference>
<gene>
    <name evidence="6" type="primary">fliS</name>
</gene>
<dbReference type="GO" id="GO:0044780">
    <property type="term" value="P:bacterial-type flagellum assembly"/>
    <property type="evidence" value="ECO:0007669"/>
    <property type="project" value="InterPro"/>
</dbReference>
<dbReference type="Gene3D" id="1.20.120.340">
    <property type="entry name" value="Flagellar protein FliS"/>
    <property type="match status" value="1"/>
</dbReference>
<keyword evidence="6" id="KW-0282">Flagellum</keyword>
<keyword evidence="5" id="KW-0143">Chaperone</keyword>
<keyword evidence="6" id="KW-0969">Cilium</keyword>
<dbReference type="InterPro" id="IPR003713">
    <property type="entry name" value="FliS"/>
</dbReference>
<reference evidence="6" key="1">
    <citation type="submission" date="2015-04" db="EMBL/GenBank/DDBJ databases">
        <title>Formation of a single polar flagellum by lateral and polar bacterial flagellar gene sets.</title>
        <authorList>
            <person name="Maruyama Y."/>
            <person name="Kobayashi M."/>
            <person name="Murata K."/>
            <person name="Hashimoto W."/>
        </authorList>
    </citation>
    <scope>NUCLEOTIDE SEQUENCE</scope>
    <source>
        <strain evidence="6">A1</strain>
    </source>
</reference>
<dbReference type="PIRSF" id="PIRSF039090">
    <property type="entry name" value="Flis"/>
    <property type="match status" value="1"/>
</dbReference>
<keyword evidence="6" id="KW-0966">Cell projection</keyword>
<keyword evidence="3" id="KW-0963">Cytoplasm</keyword>
<evidence type="ECO:0000256" key="2">
    <source>
        <dbReference type="ARBA" id="ARBA00008787"/>
    </source>
</evidence>
<proteinExistence type="inferred from homology"/>
<evidence type="ECO:0000256" key="5">
    <source>
        <dbReference type="ARBA" id="ARBA00023186"/>
    </source>
</evidence>
<dbReference type="GO" id="GO:0005829">
    <property type="term" value="C:cytosol"/>
    <property type="evidence" value="ECO:0007669"/>
    <property type="project" value="UniProtKB-SubCell"/>
</dbReference>
<dbReference type="SUPFAM" id="SSF101116">
    <property type="entry name" value="Flagellar export chaperone FliS"/>
    <property type="match status" value="1"/>
</dbReference>
<organism evidence="6">
    <name type="scientific">Sphingomonas sp. A1</name>
    <dbReference type="NCBI Taxonomy" id="90322"/>
    <lineage>
        <taxon>Bacteria</taxon>
        <taxon>Pseudomonadati</taxon>
        <taxon>Pseudomonadota</taxon>
        <taxon>Alphaproteobacteria</taxon>
        <taxon>Sphingomonadales</taxon>
        <taxon>Sphingomonadaceae</taxon>
        <taxon>Sphingomonas</taxon>
    </lineage>
</organism>
<name>A0A0A8JC76_9SPHN</name>
<comment type="similarity">
    <text evidence="2">Belongs to the FliS family.</text>
</comment>
<evidence type="ECO:0000313" key="6">
    <source>
        <dbReference type="EMBL" id="BAQ08185.1"/>
    </source>
</evidence>
<evidence type="ECO:0000256" key="4">
    <source>
        <dbReference type="ARBA" id="ARBA00022795"/>
    </source>
</evidence>
<dbReference type="InterPro" id="IPR036584">
    <property type="entry name" value="FliS_sf"/>
</dbReference>
<sequence>MQLVLILMDGLLDELARARAHIEARRYEMKAASLDRTIEMLNGLSSALDFEAGGDVVANLADLYDYCAERLYQAGVQLDVTRIDEVIGLLTTLREGWQGMQARHG</sequence>
<accession>A0A0A8JC76</accession>
<comment type="subcellular location">
    <subcellularLocation>
        <location evidence="1">Cytoplasm</location>
        <location evidence="1">Cytosol</location>
    </subcellularLocation>
</comment>
<protein>
    <submittedName>
        <fullName evidence="6">Flagellar protein FliS</fullName>
    </submittedName>
</protein>
<dbReference type="NCBIfam" id="TIGR00208">
    <property type="entry name" value="fliS"/>
    <property type="match status" value="1"/>
</dbReference>
<evidence type="ECO:0000256" key="1">
    <source>
        <dbReference type="ARBA" id="ARBA00004514"/>
    </source>
</evidence>
<evidence type="ECO:0000256" key="3">
    <source>
        <dbReference type="ARBA" id="ARBA00022490"/>
    </source>
</evidence>
<dbReference type="CDD" id="cd16098">
    <property type="entry name" value="FliS"/>
    <property type="match status" value="1"/>
</dbReference>
<dbReference type="EMBL" id="LC043068">
    <property type="protein sequence ID" value="BAQ08185.1"/>
    <property type="molecule type" value="Genomic_DNA"/>
</dbReference>